<reference evidence="6 7" key="1">
    <citation type="journal article" date="2012" name="J. Bacteriol.">
        <title>Genome Sequence of Extracellular-Protease-Producing Alishewanella jeotgali Isolated from Traditional Korean Fermented Seafood.</title>
        <authorList>
            <person name="Jung J."/>
            <person name="Chun J."/>
            <person name="Park W."/>
        </authorList>
    </citation>
    <scope>NUCLEOTIDE SEQUENCE [LARGE SCALE GENOMIC DNA]</scope>
    <source>
        <strain evidence="6 7">KCTC 22429</strain>
    </source>
</reference>
<sequence>MKRLLTWLDRGIFWPLWALLLLLCWLLFSQSGLRFSLYLTEKAVPELKVAEASGSWLGGVTLKQLSYQSPELDLSLEQLQLRLQKRCLIQFRLCIPELALNGVTINSQPTDQSSAQAATAAEPALDSEPTTLHIGASEANTPRRLAGLAFPIPLKIDRLLIERLQLNLPEQQLAWQHFSIGLNAWGNRLQLQQGRLDGLLVTLADSSSDAEPLTAYPAPELSPFSLPLSVFIDDFQLSHSELQQGEQLFSLPLLTFSAQLTPRQVRLLDLQLTHPQLQAQLSANLDLATGFPLSAQFDALLQDTALAGQRLQGQLRGSLAELIAEINASGPLNLALQGRLALLSADLPLQLALQARELRWPLEQPDYQLSALALELDGNLTELQLNLATELRSTGLPDAGLRLDASWFNWQQRAAIRELQLTTLDGQVQAKGELNLEPALNWQLQLAMDGIKPGAYWPDYQGQLSGQLQMAGKLDPNSGLALQLPQLAMQGELRQLPLLLAGSLTLSSNADFSDWQFNSPDLLLSHGQNQLRLYGQLQQDWQLQAELSVPDAALSYPELRGALQGSIAVTGPMLTPKVTLELNAERLAYQDARLRQASLIATTDLADKLRTSLTLQLSQARWQQQRLQELQLSLAGDEDAHQLKAQLKAEGLAVKLQAAGSLSQRQLWQGQLTEFLLASQLGDWQLAEPLAIKADLPAQQLMLAAHCWAQLDARLCLSEAATLSATQVQAKLALSDYPLENLNSLLPLQSSINGELAAQLDINWRHGQAPQLTFGLQSSSGQVLQQLDVPVTLPWRDLELSAEMAAHQLRSKLTLQLADSGQLTAQALVTELDQAEKPLRAELALTSLTLDFLKPLLDEYSELAGTLSSQLSLDGSLDNPQLRGELRLDGLKVRGKLAPTDIEQADLVISFRGERAELNGLVRTPEGKIDLAGFADWRNLDAWQANLGISGDPLRLQIPQAELFVQPNLLINAEPGRSRLTGTLQIPRANISVNTLPQNAIGLSSDHVLLDRRLQPITEEQSSQFTLETDIRVRLGQQVRLEAFGLKSRLAGELRVQQQQFNPSVRGEVSLVDGTFRAYGQDLLIRQGKLTFNGPADQPFLNVEAIRNPVNMEDDVIAGIRVTGPADEPIVTIFSEPAKPQANALSYLIMGKDLDSESGFNANSVTTSLIGMSISSSGKLVGEIGEAFGVSDLMLDTEGAGDNSQVTVSGYLTRDLQLKYGIGIFQPIGQFTLRYRLLRNLYLEAVSGLDNAVDLLYKFEFD</sequence>
<name>H3ZAN0_9ALTE</name>
<evidence type="ECO:0000313" key="6">
    <source>
        <dbReference type="EMBL" id="EHR41994.1"/>
    </source>
</evidence>
<keyword evidence="3" id="KW-1133">Transmembrane helix</keyword>
<dbReference type="Pfam" id="PF04357">
    <property type="entry name" value="TamB"/>
    <property type="match status" value="1"/>
</dbReference>
<keyword evidence="4" id="KW-0472">Membrane</keyword>
<dbReference type="GO" id="GO:0009306">
    <property type="term" value="P:protein secretion"/>
    <property type="evidence" value="ECO:0007669"/>
    <property type="project" value="InterPro"/>
</dbReference>
<dbReference type="STRING" id="1129374.AJE_01916"/>
<evidence type="ECO:0000256" key="3">
    <source>
        <dbReference type="ARBA" id="ARBA00022989"/>
    </source>
</evidence>
<proteinExistence type="predicted"/>
<keyword evidence="7" id="KW-1185">Reference proteome</keyword>
<evidence type="ECO:0000256" key="4">
    <source>
        <dbReference type="ARBA" id="ARBA00023136"/>
    </source>
</evidence>
<dbReference type="GO" id="GO:0005886">
    <property type="term" value="C:plasma membrane"/>
    <property type="evidence" value="ECO:0007669"/>
    <property type="project" value="InterPro"/>
</dbReference>
<comment type="caution">
    <text evidence="6">The sequence shown here is derived from an EMBL/GenBank/DDBJ whole genome shotgun (WGS) entry which is preliminary data.</text>
</comment>
<dbReference type="PANTHER" id="PTHR36985:SF1">
    <property type="entry name" value="TRANSLOCATION AND ASSEMBLY MODULE SUBUNIT TAMB"/>
    <property type="match status" value="1"/>
</dbReference>
<dbReference type="PANTHER" id="PTHR36985">
    <property type="entry name" value="TRANSLOCATION AND ASSEMBLY MODULE SUBUNIT TAMB"/>
    <property type="match status" value="1"/>
</dbReference>
<comment type="subcellular location">
    <subcellularLocation>
        <location evidence="1">Membrane</location>
        <topology evidence="1">Single-pass membrane protein</topology>
    </subcellularLocation>
</comment>
<dbReference type="GO" id="GO:0097347">
    <property type="term" value="C:TAM protein secretion complex"/>
    <property type="evidence" value="ECO:0007669"/>
    <property type="project" value="TreeGrafter"/>
</dbReference>
<gene>
    <name evidence="6" type="ORF">AJE_01916</name>
</gene>
<dbReference type="EMBL" id="AHTH01000005">
    <property type="protein sequence ID" value="EHR41994.1"/>
    <property type="molecule type" value="Genomic_DNA"/>
</dbReference>
<dbReference type="InterPro" id="IPR007452">
    <property type="entry name" value="TamB_C"/>
</dbReference>
<evidence type="ECO:0000313" key="7">
    <source>
        <dbReference type="Proteomes" id="UP000012046"/>
    </source>
</evidence>
<accession>H3ZAN0</accession>
<keyword evidence="2" id="KW-0812">Transmembrane</keyword>
<dbReference type="PATRIC" id="fig|1129374.4.peg.385"/>
<dbReference type="AlphaFoldDB" id="H3ZAN0"/>
<protein>
    <recommendedName>
        <fullName evidence="5">Translocation and assembly module TamB C-terminal domain-containing protein</fullName>
    </recommendedName>
</protein>
<evidence type="ECO:0000256" key="1">
    <source>
        <dbReference type="ARBA" id="ARBA00004167"/>
    </source>
</evidence>
<evidence type="ECO:0000256" key="2">
    <source>
        <dbReference type="ARBA" id="ARBA00022692"/>
    </source>
</evidence>
<organism evidence="6 7">
    <name type="scientific">Alishewanella jeotgali KCTC 22429</name>
    <dbReference type="NCBI Taxonomy" id="1129374"/>
    <lineage>
        <taxon>Bacteria</taxon>
        <taxon>Pseudomonadati</taxon>
        <taxon>Pseudomonadota</taxon>
        <taxon>Gammaproteobacteria</taxon>
        <taxon>Alteromonadales</taxon>
        <taxon>Alteromonadaceae</taxon>
        <taxon>Alishewanella</taxon>
    </lineage>
</organism>
<dbReference type="Proteomes" id="UP000012046">
    <property type="component" value="Unassembled WGS sequence"/>
</dbReference>
<feature type="domain" description="Translocation and assembly module TamB C-terminal" evidence="5">
    <location>
        <begin position="926"/>
        <end position="1261"/>
    </location>
</feature>
<dbReference type="RefSeq" id="WP_008949414.1">
    <property type="nucleotide sequence ID" value="NZ_AHTH01000005.1"/>
</dbReference>
<evidence type="ECO:0000259" key="5">
    <source>
        <dbReference type="Pfam" id="PF04357"/>
    </source>
</evidence>
<dbReference type="eggNOG" id="COG2911">
    <property type="taxonomic scope" value="Bacteria"/>
</dbReference>